<evidence type="ECO:0000313" key="1">
    <source>
        <dbReference type="EMBL" id="AMR57529.1"/>
    </source>
</evidence>
<dbReference type="Proteomes" id="UP000230876">
    <property type="component" value="Segment"/>
</dbReference>
<organism evidence="1 2">
    <name type="scientific">Pseudomonas phage vB_PsyM_KIL2</name>
    <dbReference type="NCBI Taxonomy" id="1777066"/>
    <lineage>
        <taxon>Viruses</taxon>
        <taxon>Duplodnaviria</taxon>
        <taxon>Heunggongvirae</taxon>
        <taxon>Uroviricota</taxon>
        <taxon>Caudoviricetes</taxon>
        <taxon>Vandenendeviridae</taxon>
        <taxon>Gorskivirinae</taxon>
        <taxon>Flaumdravirus</taxon>
        <taxon>Flaumdravirus KIL4</taxon>
    </lineage>
</organism>
<accession>A0A142IE74</accession>
<dbReference type="InterPro" id="IPR003669">
    <property type="entry name" value="Thymidylate_synthase_ThyX"/>
</dbReference>
<protein>
    <submittedName>
        <fullName evidence="1">Uncharacterized protein</fullName>
    </submittedName>
</protein>
<dbReference type="Gene3D" id="3.30.1360.170">
    <property type="match status" value="1"/>
</dbReference>
<evidence type="ECO:0000313" key="2">
    <source>
        <dbReference type="Proteomes" id="UP000230876"/>
    </source>
</evidence>
<dbReference type="EMBL" id="KU130127">
    <property type="protein sequence ID" value="AMR57529.1"/>
    <property type="molecule type" value="Genomic_DNA"/>
</dbReference>
<name>A0A142IE74_9CAUD</name>
<reference evidence="1 2" key="1">
    <citation type="journal article" date="2016" name="Front. Microbiol.">
        <title>Characterization of Novel Bacteriophages for Biocontrol of Bacterial Blight in Leek Caused by Pseudomonas syringae pv. porri.</title>
        <authorList>
            <person name="Rombouts S."/>
            <person name="Lavigne R."/>
        </authorList>
    </citation>
    <scope>NUCLEOTIDE SEQUENCE [LARGE SCALE GENOMIC DNA]</scope>
</reference>
<sequence>MADYALSFRDLMLVDGFKEAHDTQNKKVFEAILQTNGFDVALGYELVACNHRTINNIEYYGIRVEGFDGDKHNNDVSNLEWIWTGNLVSFANFFNKRTEEHAQKEVRDVALILGGLVEPLFPVSWRALTQ</sequence>
<dbReference type="Pfam" id="PF02511">
    <property type="entry name" value="Thy1"/>
    <property type="match status" value="1"/>
</dbReference>
<dbReference type="SUPFAM" id="SSF69796">
    <property type="entry name" value="Thymidylate synthase-complementing protein Thy1"/>
    <property type="match status" value="1"/>
</dbReference>
<gene>
    <name evidence="1" type="ORF">vB_PsyM_KIL2_0129</name>
</gene>
<dbReference type="GO" id="GO:0006231">
    <property type="term" value="P:dTMP biosynthetic process"/>
    <property type="evidence" value="ECO:0007669"/>
    <property type="project" value="InterPro"/>
</dbReference>
<proteinExistence type="predicted"/>
<dbReference type="InterPro" id="IPR036098">
    <property type="entry name" value="Thymidylate_synthase_ThyX_sf"/>
</dbReference>
<dbReference type="GO" id="GO:0050797">
    <property type="term" value="F:thymidylate synthase (FAD) activity"/>
    <property type="evidence" value="ECO:0007669"/>
    <property type="project" value="InterPro"/>
</dbReference>
<dbReference type="GO" id="GO:0050660">
    <property type="term" value="F:flavin adenine dinucleotide binding"/>
    <property type="evidence" value="ECO:0007669"/>
    <property type="project" value="InterPro"/>
</dbReference>